<evidence type="ECO:0000313" key="3">
    <source>
        <dbReference type="Proteomes" id="UP001432322"/>
    </source>
</evidence>
<feature type="compositionally biased region" description="Basic and acidic residues" evidence="1">
    <location>
        <begin position="509"/>
        <end position="535"/>
    </location>
</feature>
<dbReference type="EMBL" id="BTSY01000004">
    <property type="protein sequence ID" value="GMT23797.1"/>
    <property type="molecule type" value="Genomic_DNA"/>
</dbReference>
<dbReference type="InterPro" id="IPR030513">
    <property type="entry name" value="Dehydrin_CS"/>
</dbReference>
<feature type="compositionally biased region" description="Low complexity" evidence="1">
    <location>
        <begin position="574"/>
        <end position="584"/>
    </location>
</feature>
<feature type="compositionally biased region" description="Polar residues" evidence="1">
    <location>
        <begin position="52"/>
        <end position="65"/>
    </location>
</feature>
<evidence type="ECO:0000313" key="2">
    <source>
        <dbReference type="EMBL" id="GMT23797.1"/>
    </source>
</evidence>
<feature type="compositionally biased region" description="Basic and acidic residues" evidence="1">
    <location>
        <begin position="32"/>
        <end position="51"/>
    </location>
</feature>
<accession>A0AAV5VVZ1</accession>
<keyword evidence="3" id="KW-1185">Reference proteome</keyword>
<organism evidence="2 3">
    <name type="scientific">Pristionchus fissidentatus</name>
    <dbReference type="NCBI Taxonomy" id="1538716"/>
    <lineage>
        <taxon>Eukaryota</taxon>
        <taxon>Metazoa</taxon>
        <taxon>Ecdysozoa</taxon>
        <taxon>Nematoda</taxon>
        <taxon>Chromadorea</taxon>
        <taxon>Rhabditida</taxon>
        <taxon>Rhabditina</taxon>
        <taxon>Diplogasteromorpha</taxon>
        <taxon>Diplogasteroidea</taxon>
        <taxon>Neodiplogasteridae</taxon>
        <taxon>Pristionchus</taxon>
    </lineage>
</organism>
<gene>
    <name evidence="2" type="ORF">PFISCL1PPCAC_15094</name>
</gene>
<feature type="region of interest" description="Disordered" evidence="1">
    <location>
        <begin position="504"/>
        <end position="611"/>
    </location>
</feature>
<protein>
    <recommendedName>
        <fullName evidence="4">RRM domain-containing protein</fullName>
    </recommendedName>
</protein>
<feature type="region of interest" description="Disordered" evidence="1">
    <location>
        <begin position="271"/>
        <end position="318"/>
    </location>
</feature>
<evidence type="ECO:0008006" key="4">
    <source>
        <dbReference type="Google" id="ProtNLM"/>
    </source>
</evidence>
<sequence length="665" mass="75100">FPVSMDDQPLETANGHESAPVEDPCFVIPPETADHHTDDDTMEEVRSKTSDANESSRTLMSPVLSSRSHDFDSKRKFRITGLKHPGEWRTHEKLQDLLNRTEQFHIWFDLKQGVKTGGMSLTFDCPEAARNAFAEAQEFELDGSRLRLVASRSFYEPIRRPNHSFTINDDVEIRERTVYAMNLLEGTTSTILETIFEGMEKAEMLPLSEKRLQAEILMTTKDGAVNAKNDVDKFAYEDGKNSSVIEVYTPSEYVDYMARLSRPPSIILSPTPSSSLTPALSRSNSNVSTCSKPLFSPVKTHHKESEKTTVKLSRPPPVPLPLPSQIPENEPAVSEVVAAINRIVEEERINWAEISEREEMYELVDKVSYSLGGIRDGLLKESLLSVMESSRGEAQDNSWMRRHLDGLIKLWKKEITSETIFERPTRVPLQARVINPIPAEKKRKRGGGAELRAQYGIGAILASARAKFATEEGELEIEETDDGNILIGAVPLSFESWARFNKQPLKRTAPKEEQSSTDSKENRRVKRAKMEEEKKNKKKKKKEEEKTKKEADKPMKELEEGEMASDSDGEKKSSSSSSSSSSDSDGGGDSRRRRRFKRKNDRTKPPSLPPLFQSIYDNRHAIISQLDVEHRIAFSEVIKTFVNKKGGIDSTQQQALMTYMNAYGR</sequence>
<dbReference type="PROSITE" id="PS00315">
    <property type="entry name" value="DEHYDRIN_1"/>
    <property type="match status" value="1"/>
</dbReference>
<name>A0AAV5VVZ1_9BILA</name>
<feature type="compositionally biased region" description="Basic residues" evidence="1">
    <location>
        <begin position="591"/>
        <end position="601"/>
    </location>
</feature>
<feature type="non-terminal residue" evidence="2">
    <location>
        <position position="1"/>
    </location>
</feature>
<proteinExistence type="predicted"/>
<comment type="caution">
    <text evidence="2">The sequence shown here is derived from an EMBL/GenBank/DDBJ whole genome shotgun (WGS) entry which is preliminary data.</text>
</comment>
<feature type="region of interest" description="Disordered" evidence="1">
    <location>
        <begin position="1"/>
        <end position="65"/>
    </location>
</feature>
<feature type="compositionally biased region" description="Basic and acidic residues" evidence="1">
    <location>
        <begin position="542"/>
        <end position="558"/>
    </location>
</feature>
<dbReference type="AlphaFoldDB" id="A0AAV5VVZ1"/>
<evidence type="ECO:0000256" key="1">
    <source>
        <dbReference type="SAM" id="MobiDB-lite"/>
    </source>
</evidence>
<reference evidence="2" key="1">
    <citation type="submission" date="2023-10" db="EMBL/GenBank/DDBJ databases">
        <title>Genome assembly of Pristionchus species.</title>
        <authorList>
            <person name="Yoshida K."/>
            <person name="Sommer R.J."/>
        </authorList>
    </citation>
    <scope>NUCLEOTIDE SEQUENCE</scope>
    <source>
        <strain evidence="2">RS5133</strain>
    </source>
</reference>
<dbReference type="Proteomes" id="UP001432322">
    <property type="component" value="Unassembled WGS sequence"/>
</dbReference>
<feature type="compositionally biased region" description="Low complexity" evidence="1">
    <location>
        <begin position="271"/>
        <end position="283"/>
    </location>
</feature>